<comment type="catalytic activity">
    <reaction evidence="1">
        <text>L-glutamyl-[protein] + S-adenosyl-L-methionine = [protein]-L-glutamate 5-O-methyl ester + S-adenosyl-L-homocysteine</text>
        <dbReference type="Rhea" id="RHEA:24452"/>
        <dbReference type="Rhea" id="RHEA-COMP:10208"/>
        <dbReference type="Rhea" id="RHEA-COMP:10311"/>
        <dbReference type="ChEBI" id="CHEBI:29973"/>
        <dbReference type="ChEBI" id="CHEBI:57856"/>
        <dbReference type="ChEBI" id="CHEBI:59789"/>
        <dbReference type="ChEBI" id="CHEBI:82795"/>
        <dbReference type="EC" id="2.1.1.80"/>
    </reaction>
</comment>
<evidence type="ECO:0000313" key="9">
    <source>
        <dbReference type="Proteomes" id="UP000317893"/>
    </source>
</evidence>
<dbReference type="Gene3D" id="1.10.155.10">
    <property type="entry name" value="Chemotaxis receptor methyltransferase CheR, N-terminal domain"/>
    <property type="match status" value="1"/>
</dbReference>
<dbReference type="SMART" id="SM00138">
    <property type="entry name" value="MeTrc"/>
    <property type="match status" value="1"/>
</dbReference>
<keyword evidence="5" id="KW-0949">S-adenosyl-L-methionine</keyword>
<dbReference type="Pfam" id="PF01739">
    <property type="entry name" value="CheR"/>
    <property type="match status" value="1"/>
</dbReference>
<gene>
    <name evidence="8" type="ORF">FB458_2223</name>
</gene>
<dbReference type="Pfam" id="PF03705">
    <property type="entry name" value="CheR_N"/>
    <property type="match status" value="1"/>
</dbReference>
<dbReference type="InterPro" id="IPR022642">
    <property type="entry name" value="CheR_C"/>
</dbReference>
<evidence type="ECO:0000256" key="1">
    <source>
        <dbReference type="ARBA" id="ARBA00001541"/>
    </source>
</evidence>
<proteinExistence type="predicted"/>
<dbReference type="GO" id="GO:0008983">
    <property type="term" value="F:protein-glutamate O-methyltransferase activity"/>
    <property type="evidence" value="ECO:0007669"/>
    <property type="project" value="UniProtKB-EC"/>
</dbReference>
<dbReference type="CDD" id="cd02440">
    <property type="entry name" value="AdoMet_MTases"/>
    <property type="match status" value="1"/>
</dbReference>
<evidence type="ECO:0000256" key="4">
    <source>
        <dbReference type="ARBA" id="ARBA00022679"/>
    </source>
</evidence>
<dbReference type="EC" id="2.1.1.80" evidence="2"/>
<dbReference type="InterPro" id="IPR050903">
    <property type="entry name" value="Bact_Chemotaxis_MeTrfase"/>
</dbReference>
<dbReference type="Gene3D" id="3.40.50.150">
    <property type="entry name" value="Vaccinia Virus protein VP39"/>
    <property type="match status" value="1"/>
</dbReference>
<dbReference type="SUPFAM" id="SSF47757">
    <property type="entry name" value="Chemotaxis receptor methyltransferase CheR, N-terminal domain"/>
    <property type="match status" value="1"/>
</dbReference>
<dbReference type="InterPro" id="IPR022641">
    <property type="entry name" value="CheR_N"/>
</dbReference>
<sequence length="295" mass="32310">MSLVTATAPPGRPGPAGNQSATEADFTFFADFLRRRSAISLAPGKEYLMEARLAPVAARAGFAGVRDLVTALRAPGVPRPLVDQVVDAMTTNETSFFRDVSSFEALRTVVVPQMLASRAAQRRLSVWSAASSTGQELYTIAMTLEDSFPQLSGWDVRLVGTDLSSEAVARARAGRFSHLEVNRGLPAQLLVKYFEREGRDYVVAPRLRERTRFDRMNLAEPWTALPRFDIVFCRNVLIYFDPPVREQILGRIRGLLNPGGFLFLGPGETSASVIHGYTQVRAAGTVVHQLQGAAT</sequence>
<feature type="region of interest" description="Disordered" evidence="6">
    <location>
        <begin position="1"/>
        <end position="21"/>
    </location>
</feature>
<evidence type="ECO:0000256" key="2">
    <source>
        <dbReference type="ARBA" id="ARBA00012534"/>
    </source>
</evidence>
<evidence type="ECO:0000256" key="6">
    <source>
        <dbReference type="SAM" id="MobiDB-lite"/>
    </source>
</evidence>
<keyword evidence="3 8" id="KW-0489">Methyltransferase</keyword>
<dbReference type="SUPFAM" id="SSF53335">
    <property type="entry name" value="S-adenosyl-L-methionine-dependent methyltransferases"/>
    <property type="match status" value="1"/>
</dbReference>
<evidence type="ECO:0000256" key="5">
    <source>
        <dbReference type="ARBA" id="ARBA00022691"/>
    </source>
</evidence>
<feature type="domain" description="CheR-type methyltransferase" evidence="7">
    <location>
        <begin position="20"/>
        <end position="269"/>
    </location>
</feature>
<keyword evidence="4 8" id="KW-0808">Transferase</keyword>
<evidence type="ECO:0000256" key="3">
    <source>
        <dbReference type="ARBA" id="ARBA00022603"/>
    </source>
</evidence>
<name>A0A542E196_9MICO</name>
<dbReference type="RefSeq" id="WP_170185648.1">
    <property type="nucleotide sequence ID" value="NZ_BAAAPR010000005.1"/>
</dbReference>
<dbReference type="AlphaFoldDB" id="A0A542E196"/>
<organism evidence="8 9">
    <name type="scientific">Lapillicoccus jejuensis</name>
    <dbReference type="NCBI Taxonomy" id="402171"/>
    <lineage>
        <taxon>Bacteria</taxon>
        <taxon>Bacillati</taxon>
        <taxon>Actinomycetota</taxon>
        <taxon>Actinomycetes</taxon>
        <taxon>Micrococcales</taxon>
        <taxon>Intrasporangiaceae</taxon>
        <taxon>Lapillicoccus</taxon>
    </lineage>
</organism>
<dbReference type="InterPro" id="IPR036804">
    <property type="entry name" value="CheR_N_sf"/>
</dbReference>
<dbReference type="PRINTS" id="PR00996">
    <property type="entry name" value="CHERMTFRASE"/>
</dbReference>
<dbReference type="PROSITE" id="PS50123">
    <property type="entry name" value="CHER"/>
    <property type="match status" value="1"/>
</dbReference>
<reference evidence="8 9" key="1">
    <citation type="submission" date="2019-06" db="EMBL/GenBank/DDBJ databases">
        <title>Sequencing the genomes of 1000 actinobacteria strains.</title>
        <authorList>
            <person name="Klenk H.-P."/>
        </authorList>
    </citation>
    <scope>NUCLEOTIDE SEQUENCE [LARGE SCALE GENOMIC DNA]</scope>
    <source>
        <strain evidence="8 9">DSM 18607</strain>
    </source>
</reference>
<comment type="caution">
    <text evidence="8">The sequence shown here is derived from an EMBL/GenBank/DDBJ whole genome shotgun (WGS) entry which is preliminary data.</text>
</comment>
<evidence type="ECO:0000259" key="7">
    <source>
        <dbReference type="PROSITE" id="PS50123"/>
    </source>
</evidence>
<dbReference type="InterPro" id="IPR000780">
    <property type="entry name" value="CheR_MeTrfase"/>
</dbReference>
<dbReference type="InterPro" id="IPR029063">
    <property type="entry name" value="SAM-dependent_MTases_sf"/>
</dbReference>
<accession>A0A542E196</accession>
<keyword evidence="9" id="KW-1185">Reference proteome</keyword>
<dbReference type="PANTHER" id="PTHR24422:SF21">
    <property type="entry name" value="CHEMOTAXIS PROTEIN METHYLTRANSFERASE 1"/>
    <property type="match status" value="1"/>
</dbReference>
<dbReference type="GO" id="GO:0032259">
    <property type="term" value="P:methylation"/>
    <property type="evidence" value="ECO:0007669"/>
    <property type="project" value="UniProtKB-KW"/>
</dbReference>
<protein>
    <recommendedName>
        <fullName evidence="2">protein-glutamate O-methyltransferase</fullName>
        <ecNumber evidence="2">2.1.1.80</ecNumber>
    </recommendedName>
</protein>
<dbReference type="Proteomes" id="UP000317893">
    <property type="component" value="Unassembled WGS sequence"/>
</dbReference>
<dbReference type="EMBL" id="VFMN01000001">
    <property type="protein sequence ID" value="TQJ09117.1"/>
    <property type="molecule type" value="Genomic_DNA"/>
</dbReference>
<dbReference type="PANTHER" id="PTHR24422">
    <property type="entry name" value="CHEMOTAXIS PROTEIN METHYLTRANSFERASE"/>
    <property type="match status" value="1"/>
</dbReference>
<evidence type="ECO:0000313" key="8">
    <source>
        <dbReference type="EMBL" id="TQJ09117.1"/>
    </source>
</evidence>